<sequence>MTVDVRVSTASPLCGPAAGVLLQVTVLGGLAAGVGLGSTGWLAGSTFALCTWALLTGALLRSGATTLGPANA</sequence>
<evidence type="ECO:0000256" key="1">
    <source>
        <dbReference type="SAM" id="Phobius"/>
    </source>
</evidence>
<evidence type="ECO:0000313" key="3">
    <source>
        <dbReference type="Proteomes" id="UP000184440"/>
    </source>
</evidence>
<keyword evidence="1" id="KW-0472">Membrane</keyword>
<dbReference type="STRING" id="134849.SAMN05443668_119140"/>
<protein>
    <submittedName>
        <fullName evidence="2">Uncharacterized protein</fullName>
    </submittedName>
</protein>
<feature type="transmembrane region" description="Helical" evidence="1">
    <location>
        <begin position="40"/>
        <end position="60"/>
    </location>
</feature>
<feature type="non-terminal residue" evidence="2">
    <location>
        <position position="72"/>
    </location>
</feature>
<dbReference type="EMBL" id="FRCS01000019">
    <property type="protein sequence ID" value="SHN47044.1"/>
    <property type="molecule type" value="Genomic_DNA"/>
</dbReference>
<gene>
    <name evidence="2" type="ORF">SAMN05443668_119140</name>
</gene>
<keyword evidence="1" id="KW-1133">Transmembrane helix</keyword>
<organism evidence="2 3">
    <name type="scientific">Cryptosporangium aurantiacum</name>
    <dbReference type="NCBI Taxonomy" id="134849"/>
    <lineage>
        <taxon>Bacteria</taxon>
        <taxon>Bacillati</taxon>
        <taxon>Actinomycetota</taxon>
        <taxon>Actinomycetes</taxon>
        <taxon>Cryptosporangiales</taxon>
        <taxon>Cryptosporangiaceae</taxon>
        <taxon>Cryptosporangium</taxon>
    </lineage>
</organism>
<reference evidence="2 3" key="1">
    <citation type="submission" date="2016-11" db="EMBL/GenBank/DDBJ databases">
        <authorList>
            <person name="Jaros S."/>
            <person name="Januszkiewicz K."/>
            <person name="Wedrychowicz H."/>
        </authorList>
    </citation>
    <scope>NUCLEOTIDE SEQUENCE [LARGE SCALE GENOMIC DNA]</scope>
    <source>
        <strain evidence="2 3">DSM 46144</strain>
    </source>
</reference>
<name>A0A1M7RLA5_9ACTN</name>
<feature type="transmembrane region" description="Helical" evidence="1">
    <location>
        <begin position="12"/>
        <end position="34"/>
    </location>
</feature>
<proteinExistence type="predicted"/>
<keyword evidence="3" id="KW-1185">Reference proteome</keyword>
<dbReference type="AlphaFoldDB" id="A0A1M7RLA5"/>
<keyword evidence="1" id="KW-0812">Transmembrane</keyword>
<dbReference type="Proteomes" id="UP000184440">
    <property type="component" value="Unassembled WGS sequence"/>
</dbReference>
<accession>A0A1M7RLA5</accession>
<evidence type="ECO:0000313" key="2">
    <source>
        <dbReference type="EMBL" id="SHN47044.1"/>
    </source>
</evidence>